<proteinExistence type="predicted"/>
<evidence type="ECO:0008006" key="3">
    <source>
        <dbReference type="Google" id="ProtNLM"/>
    </source>
</evidence>
<keyword evidence="2" id="KW-1185">Reference proteome</keyword>
<evidence type="ECO:0000313" key="2">
    <source>
        <dbReference type="Proteomes" id="UP001183585"/>
    </source>
</evidence>
<dbReference type="RefSeq" id="WP_274997268.1">
    <property type="nucleotide sequence ID" value="NZ_JAJQQP010000015.1"/>
</dbReference>
<organism evidence="1 2">
    <name type="scientific">Promicromonospora iranensis</name>
    <dbReference type="NCBI Taxonomy" id="1105144"/>
    <lineage>
        <taxon>Bacteria</taxon>
        <taxon>Bacillati</taxon>
        <taxon>Actinomycetota</taxon>
        <taxon>Actinomycetes</taxon>
        <taxon>Micrococcales</taxon>
        <taxon>Promicromonosporaceae</taxon>
        <taxon>Promicromonospora</taxon>
    </lineage>
</organism>
<dbReference type="Gene3D" id="3.20.20.190">
    <property type="entry name" value="Phosphatidylinositol (PI) phosphodiesterase"/>
    <property type="match status" value="1"/>
</dbReference>
<evidence type="ECO:0000313" key="1">
    <source>
        <dbReference type="EMBL" id="MDR7385200.1"/>
    </source>
</evidence>
<name>A0ABU2CV29_9MICO</name>
<protein>
    <recommendedName>
        <fullName evidence="3">Glycerophosphoryl diester phosphodiesterase family protein</fullName>
    </recommendedName>
</protein>
<dbReference type="EMBL" id="JAVDYE010000001">
    <property type="protein sequence ID" value="MDR7385200.1"/>
    <property type="molecule type" value="Genomic_DNA"/>
</dbReference>
<dbReference type="SUPFAM" id="SSF51695">
    <property type="entry name" value="PLC-like phosphodiesterases"/>
    <property type="match status" value="1"/>
</dbReference>
<reference evidence="1 2" key="1">
    <citation type="submission" date="2023-07" db="EMBL/GenBank/DDBJ databases">
        <title>Sequencing the genomes of 1000 actinobacteria strains.</title>
        <authorList>
            <person name="Klenk H.-P."/>
        </authorList>
    </citation>
    <scope>NUCLEOTIDE SEQUENCE [LARGE SCALE GENOMIC DNA]</scope>
    <source>
        <strain evidence="1 2">DSM 45554</strain>
    </source>
</reference>
<gene>
    <name evidence="1" type="ORF">J2S48_004715</name>
</gene>
<dbReference type="InterPro" id="IPR017946">
    <property type="entry name" value="PLC-like_Pdiesterase_TIM-brl"/>
</dbReference>
<dbReference type="Proteomes" id="UP001183585">
    <property type="component" value="Unassembled WGS sequence"/>
</dbReference>
<sequence length="286" mass="30676">MSLTIWDGTNELPTTTAVWNGAEELPTTATAVVPGGARSVADLLTIPGFMLAQRAGYKDWAEMTLRGATECALRNVPALEFSFRRTLDGVWFGMHDETMLRTSGVDINPNTLTWEQVKAYPNKAPAGGDAGFGDQPYFRLEELLPPYAESHVIFTDPKWGVGNPAILNEFFDLVLQYVPRERLVAKWAVTGSMVANAATLRGIASWGTLHGDDVTNGSLANHGSAWSMLGLSYAASQADWDTVLAYGKPVLGREVATAEQRTTALSKGAVGISCSGVRAIQGSPVI</sequence>
<accession>A0ABU2CV29</accession>
<comment type="caution">
    <text evidence="1">The sequence shown here is derived from an EMBL/GenBank/DDBJ whole genome shotgun (WGS) entry which is preliminary data.</text>
</comment>